<dbReference type="NCBIfam" id="TIGR01998">
    <property type="entry name" value="PTS-II-BC-nag"/>
    <property type="match status" value="1"/>
</dbReference>
<dbReference type="GO" id="GO:0016301">
    <property type="term" value="F:kinase activity"/>
    <property type="evidence" value="ECO:0007669"/>
    <property type="project" value="UniProtKB-KW"/>
</dbReference>
<dbReference type="PROSITE" id="PS51098">
    <property type="entry name" value="PTS_EIIB_TYPE_1"/>
    <property type="match status" value="2"/>
</dbReference>
<feature type="transmembrane region" description="Helical" evidence="12">
    <location>
        <begin position="202"/>
        <end position="221"/>
    </location>
</feature>
<evidence type="ECO:0000256" key="1">
    <source>
        <dbReference type="ARBA" id="ARBA00004651"/>
    </source>
</evidence>
<keyword evidence="10 12" id="KW-0472">Membrane</keyword>
<evidence type="ECO:0000313" key="16">
    <source>
        <dbReference type="Proteomes" id="UP000215616"/>
    </source>
</evidence>
<dbReference type="InterPro" id="IPR003352">
    <property type="entry name" value="PTS_EIIC"/>
</dbReference>
<dbReference type="GO" id="GO:0008982">
    <property type="term" value="F:protein-N(PI)-phosphohistidine-sugar phosphotransferase activity"/>
    <property type="evidence" value="ECO:0007669"/>
    <property type="project" value="InterPro"/>
</dbReference>
<feature type="transmembrane region" description="Helical" evidence="12">
    <location>
        <begin position="371"/>
        <end position="392"/>
    </location>
</feature>
<evidence type="ECO:0000259" key="13">
    <source>
        <dbReference type="PROSITE" id="PS51098"/>
    </source>
</evidence>
<evidence type="ECO:0000256" key="7">
    <source>
        <dbReference type="ARBA" id="ARBA00022692"/>
    </source>
</evidence>
<evidence type="ECO:0000256" key="10">
    <source>
        <dbReference type="ARBA" id="ARBA00023136"/>
    </source>
</evidence>
<keyword evidence="3" id="KW-1003">Cell membrane</keyword>
<comment type="caution">
    <text evidence="15">The sequence shown here is derived from an EMBL/GenBank/DDBJ whole genome shotgun (WGS) entry which is preliminary data.</text>
</comment>
<evidence type="ECO:0000256" key="5">
    <source>
        <dbReference type="ARBA" id="ARBA00022679"/>
    </source>
</evidence>
<feature type="active site" description="Phosphocysteine intermediate; for EIIB activity" evidence="11">
    <location>
        <position position="547"/>
    </location>
</feature>
<feature type="transmembrane region" description="Helical" evidence="12">
    <location>
        <begin position="12"/>
        <end position="29"/>
    </location>
</feature>
<evidence type="ECO:0000256" key="11">
    <source>
        <dbReference type="PROSITE-ProRule" id="PRU00421"/>
    </source>
</evidence>
<sequence>MKSPLEVLQPLGRALMLPIAVLPVAALLLRIGQPDLLGAPALAAMTHGMSLSVANTFGAAGGAIFGSLGLIFAIGVAVGLARENHGAAGLAGVVCYVIATKGVEALMIAPPEVSAKAVEGAKDLAVAAWKAKEIGKLSIPVGILSGVISGWLYNRYSAIKLPEYLAFFGGRRFVPIVAGLAGVVLALLFGAFWSSLEAGVDGLSGLVTASGNLGLVVYGLLNRLLIVTGLHHILNNVVWFILGDFNGVTGDLNRFAAGDKTAGAFMSGFFPVMMFGLPAACLAMLHAARPERRKAVAGMLGSLALTSFLTGVTEPIEFTFMFLAPVLYAIHALLTGLSMALMNMLDVKLGFGFSAGLFDYVLNFNKATRPWLLIPVGLVYGAIYYAVFRFAIVRFDLKTPGREVEASPSIETVTTGGGRGADFLSALGGAANLVSVDACTTRLRLIVVDQSAVNEPALKALGARGVVKPSDRALQVVLGPIADTVAGEIRAAIGAGGPPAVSRPVADAPTQPQAPPANLPSVADDQKALALAAALGGVGNVREIGTCSSRLRVVVSDAARVDEAAIRAVGVRGFVRVGDHAAHVVLGPEAERVGRALRGLI</sequence>
<keyword evidence="5" id="KW-0808">Transferase</keyword>
<evidence type="ECO:0000256" key="4">
    <source>
        <dbReference type="ARBA" id="ARBA00022597"/>
    </source>
</evidence>
<dbReference type="GO" id="GO:0015572">
    <property type="term" value="F:N-acetylglucosamine transmembrane transporter activity"/>
    <property type="evidence" value="ECO:0007669"/>
    <property type="project" value="InterPro"/>
</dbReference>
<dbReference type="PROSITE" id="PS01035">
    <property type="entry name" value="PTS_EIIB_TYPE_1_CYS"/>
    <property type="match status" value="1"/>
</dbReference>
<dbReference type="GO" id="GO:0090563">
    <property type="term" value="F:protein-phosphocysteine-sugar phosphotransferase activity"/>
    <property type="evidence" value="ECO:0007669"/>
    <property type="project" value="TreeGrafter"/>
</dbReference>
<comment type="subcellular location">
    <subcellularLocation>
        <location evidence="1">Cell membrane</location>
        <topology evidence="1">Multi-pass membrane protein</topology>
    </subcellularLocation>
</comment>
<evidence type="ECO:0000256" key="12">
    <source>
        <dbReference type="SAM" id="Phobius"/>
    </source>
</evidence>
<dbReference type="PROSITE" id="PS51103">
    <property type="entry name" value="PTS_EIIC_TYPE_1"/>
    <property type="match status" value="1"/>
</dbReference>
<dbReference type="EMBL" id="NCDQ01000112">
    <property type="protein sequence ID" value="OYX03883.1"/>
    <property type="molecule type" value="Genomic_DNA"/>
</dbReference>
<dbReference type="PANTHER" id="PTHR30009">
    <property type="entry name" value="CYTOCHROME C-TYPE SYNTHESIS PROTEIN AND PTS TRANSMEMBRANE COMPONENT"/>
    <property type="match status" value="1"/>
</dbReference>
<reference evidence="15 16" key="1">
    <citation type="submission" date="2017-03" db="EMBL/GenBank/DDBJ databases">
        <title>Lifting the veil on microbial sulfur biogeochemistry in mining wastewaters.</title>
        <authorList>
            <person name="Kantor R.S."/>
            <person name="Colenbrander Nelson T."/>
            <person name="Marshall S."/>
            <person name="Bennett D."/>
            <person name="Apte S."/>
            <person name="Camacho D."/>
            <person name="Thomas B.C."/>
            <person name="Warren L.A."/>
            <person name="Banfield J.F."/>
        </authorList>
    </citation>
    <scope>NUCLEOTIDE SEQUENCE [LARGE SCALE GENOMIC DNA]</scope>
    <source>
        <strain evidence="15">32-67-7</strain>
    </source>
</reference>
<feature type="transmembrane region" description="Helical" evidence="12">
    <location>
        <begin position="134"/>
        <end position="153"/>
    </location>
</feature>
<dbReference type="GO" id="GO:0009401">
    <property type="term" value="P:phosphoenolpyruvate-dependent sugar phosphotransferase system"/>
    <property type="evidence" value="ECO:0007669"/>
    <property type="project" value="UniProtKB-KW"/>
</dbReference>
<evidence type="ECO:0000259" key="14">
    <source>
        <dbReference type="PROSITE" id="PS51103"/>
    </source>
</evidence>
<feature type="domain" description="PTS EIIC type-1" evidence="14">
    <location>
        <begin position="2"/>
        <end position="404"/>
    </location>
</feature>
<dbReference type="InterPro" id="IPR050429">
    <property type="entry name" value="PTS_Glucose_EIICBA"/>
</dbReference>
<dbReference type="PANTHER" id="PTHR30009:SF4">
    <property type="entry name" value="PTS SYSTEM N-ACETYLGLUCOSAMINE-SPECIFIC EIICBA COMPONENT"/>
    <property type="match status" value="1"/>
</dbReference>
<keyword evidence="2" id="KW-0813">Transport</keyword>
<dbReference type="InterPro" id="IPR001996">
    <property type="entry name" value="PTS_IIB_1"/>
</dbReference>
<feature type="domain" description="PTS EIIB type-1" evidence="13">
    <location>
        <begin position="417"/>
        <end position="499"/>
    </location>
</feature>
<dbReference type="Gene3D" id="3.30.1360.60">
    <property type="entry name" value="Glucose permease domain IIB"/>
    <property type="match status" value="2"/>
</dbReference>
<evidence type="ECO:0000256" key="9">
    <source>
        <dbReference type="ARBA" id="ARBA00022989"/>
    </source>
</evidence>
<proteinExistence type="predicted"/>
<evidence type="ECO:0000256" key="2">
    <source>
        <dbReference type="ARBA" id="ARBA00022448"/>
    </source>
</evidence>
<evidence type="ECO:0000256" key="8">
    <source>
        <dbReference type="ARBA" id="ARBA00022777"/>
    </source>
</evidence>
<evidence type="ECO:0000256" key="3">
    <source>
        <dbReference type="ARBA" id="ARBA00022475"/>
    </source>
</evidence>
<protein>
    <submittedName>
        <fullName evidence="15">PTS N-acetyl-D-glucosamine transporter</fullName>
    </submittedName>
</protein>
<dbReference type="InterPro" id="IPR013013">
    <property type="entry name" value="PTS_EIIC_1"/>
</dbReference>
<dbReference type="Pfam" id="PF00367">
    <property type="entry name" value="PTS_EIIB"/>
    <property type="match status" value="2"/>
</dbReference>
<feature type="transmembrane region" description="Helical" evidence="12">
    <location>
        <begin position="60"/>
        <end position="81"/>
    </location>
</feature>
<dbReference type="Proteomes" id="UP000215616">
    <property type="component" value="Unassembled WGS sequence"/>
</dbReference>
<dbReference type="SUPFAM" id="SSF55604">
    <property type="entry name" value="Glucose permease domain IIB"/>
    <property type="match status" value="2"/>
</dbReference>
<dbReference type="InterPro" id="IPR018113">
    <property type="entry name" value="PTrfase_EIIB_Cys"/>
</dbReference>
<dbReference type="NCBIfam" id="TIGR00826">
    <property type="entry name" value="EIIB_glc"/>
    <property type="match status" value="1"/>
</dbReference>
<feature type="domain" description="PTS EIIB type-1" evidence="13">
    <location>
        <begin position="525"/>
        <end position="601"/>
    </location>
</feature>
<dbReference type="CDD" id="cd00212">
    <property type="entry name" value="PTS_IIB_glc"/>
    <property type="match status" value="1"/>
</dbReference>
<dbReference type="AlphaFoldDB" id="A0A258D9D5"/>
<feature type="transmembrane region" description="Helical" evidence="12">
    <location>
        <begin position="262"/>
        <end position="283"/>
    </location>
</feature>
<gene>
    <name evidence="15" type="ORF">B7Z12_08560</name>
</gene>
<dbReference type="InterPro" id="IPR036878">
    <property type="entry name" value="Glu_permease_IIB"/>
</dbReference>
<keyword evidence="9 12" id="KW-1133">Transmembrane helix</keyword>
<dbReference type="GO" id="GO:0019866">
    <property type="term" value="C:organelle inner membrane"/>
    <property type="evidence" value="ECO:0007669"/>
    <property type="project" value="InterPro"/>
</dbReference>
<feature type="transmembrane region" description="Helical" evidence="12">
    <location>
        <begin position="318"/>
        <end position="337"/>
    </location>
</feature>
<evidence type="ECO:0000256" key="6">
    <source>
        <dbReference type="ARBA" id="ARBA00022683"/>
    </source>
</evidence>
<dbReference type="InterPro" id="IPR010974">
    <property type="entry name" value="PTS_IIBC_nag"/>
</dbReference>
<organism evidence="15 16">
    <name type="scientific">Caulobacter vibrioides</name>
    <name type="common">Caulobacter crescentus</name>
    <dbReference type="NCBI Taxonomy" id="155892"/>
    <lineage>
        <taxon>Bacteria</taxon>
        <taxon>Pseudomonadati</taxon>
        <taxon>Pseudomonadota</taxon>
        <taxon>Alphaproteobacteria</taxon>
        <taxon>Caulobacterales</taxon>
        <taxon>Caulobacteraceae</taxon>
        <taxon>Caulobacter</taxon>
    </lineage>
</organism>
<feature type="transmembrane region" description="Helical" evidence="12">
    <location>
        <begin position="173"/>
        <end position="196"/>
    </location>
</feature>
<dbReference type="Pfam" id="PF02378">
    <property type="entry name" value="PTS_EIIC"/>
    <property type="match status" value="1"/>
</dbReference>
<keyword evidence="4" id="KW-0762">Sugar transport</keyword>
<keyword evidence="8" id="KW-0418">Kinase</keyword>
<keyword evidence="7 12" id="KW-0812">Transmembrane</keyword>
<dbReference type="GO" id="GO:0015764">
    <property type="term" value="P:N-acetylglucosamine transport"/>
    <property type="evidence" value="ECO:0007669"/>
    <property type="project" value="TreeGrafter"/>
</dbReference>
<feature type="transmembrane region" description="Helical" evidence="12">
    <location>
        <begin position="295"/>
        <end position="312"/>
    </location>
</feature>
<evidence type="ECO:0000313" key="15">
    <source>
        <dbReference type="EMBL" id="OYX03883.1"/>
    </source>
</evidence>
<accession>A0A258D9D5</accession>
<dbReference type="GO" id="GO:0005886">
    <property type="term" value="C:plasma membrane"/>
    <property type="evidence" value="ECO:0007669"/>
    <property type="project" value="UniProtKB-SubCell"/>
</dbReference>
<feature type="transmembrane region" description="Helical" evidence="12">
    <location>
        <begin position="88"/>
        <end position="109"/>
    </location>
</feature>
<name>A0A258D9D5_CAUVI</name>
<feature type="active site" description="Phosphocysteine intermediate; for EIIB activity" evidence="11">
    <location>
        <position position="439"/>
    </location>
</feature>
<keyword evidence="6" id="KW-0598">Phosphotransferase system</keyword>